<name>A0A1X7DX54_TRICW</name>
<dbReference type="EMBL" id="FXAH01000004">
    <property type="protein sequence ID" value="SMF22805.1"/>
    <property type="molecule type" value="Genomic_DNA"/>
</dbReference>
<evidence type="ECO:0000313" key="3">
    <source>
        <dbReference type="Proteomes" id="UP000192911"/>
    </source>
</evidence>
<dbReference type="SUPFAM" id="SSF47781">
    <property type="entry name" value="RuvA domain 2-like"/>
    <property type="match status" value="1"/>
</dbReference>
<dbReference type="RefSeq" id="WP_085226738.1">
    <property type="nucleotide sequence ID" value="NZ_BSQD01000005.1"/>
</dbReference>
<proteinExistence type="predicted"/>
<evidence type="ECO:0000256" key="1">
    <source>
        <dbReference type="SAM" id="SignalP"/>
    </source>
</evidence>
<dbReference type="InterPro" id="IPR051675">
    <property type="entry name" value="Endo/Exo/Phosphatase_dom_1"/>
</dbReference>
<keyword evidence="3" id="KW-1185">Reference proteome</keyword>
<sequence length="115" mass="11931">MFKRFLLFTFFASAIGSAVAAVPIDVNAANEAALRSLKGIGPVKARAIVEERAAHGPFKDAADLAARVKGLAGPTLERLRNEGLAIGDFPVLAPTDAAHVAPRASARTAALAMRP</sequence>
<dbReference type="AlphaFoldDB" id="A0A1X7DX54"/>
<dbReference type="Proteomes" id="UP000192911">
    <property type="component" value="Unassembled WGS sequence"/>
</dbReference>
<reference evidence="3" key="1">
    <citation type="submission" date="2017-04" db="EMBL/GenBank/DDBJ databases">
        <authorList>
            <person name="Varghese N."/>
            <person name="Submissions S."/>
        </authorList>
    </citation>
    <scope>NUCLEOTIDE SEQUENCE [LARGE SCALE GENOMIC DNA]</scope>
    <source>
        <strain evidence="3">Ballard 720</strain>
    </source>
</reference>
<accession>A0A1X7DX54</accession>
<dbReference type="Pfam" id="PF12836">
    <property type="entry name" value="HHH_3"/>
    <property type="match status" value="1"/>
</dbReference>
<dbReference type="Gene3D" id="1.10.150.280">
    <property type="entry name" value="AF1531-like domain"/>
    <property type="match status" value="1"/>
</dbReference>
<dbReference type="STRING" id="28094.SAMN06295900_104124"/>
<organism evidence="2 3">
    <name type="scientific">Trinickia caryophylli</name>
    <name type="common">Paraburkholderia caryophylli</name>
    <dbReference type="NCBI Taxonomy" id="28094"/>
    <lineage>
        <taxon>Bacteria</taxon>
        <taxon>Pseudomonadati</taxon>
        <taxon>Pseudomonadota</taxon>
        <taxon>Betaproteobacteria</taxon>
        <taxon>Burkholderiales</taxon>
        <taxon>Burkholderiaceae</taxon>
        <taxon>Trinickia</taxon>
    </lineage>
</organism>
<dbReference type="PANTHER" id="PTHR21180:SF32">
    <property type="entry name" value="ENDONUCLEASE_EXONUCLEASE_PHOSPHATASE FAMILY DOMAIN-CONTAINING PROTEIN 1"/>
    <property type="match status" value="1"/>
</dbReference>
<keyword evidence="1" id="KW-0732">Signal</keyword>
<evidence type="ECO:0000313" key="2">
    <source>
        <dbReference type="EMBL" id="SMF22805.1"/>
    </source>
</evidence>
<dbReference type="GO" id="GO:0015628">
    <property type="term" value="P:protein secretion by the type II secretion system"/>
    <property type="evidence" value="ECO:0007669"/>
    <property type="project" value="TreeGrafter"/>
</dbReference>
<dbReference type="InterPro" id="IPR010994">
    <property type="entry name" value="RuvA_2-like"/>
</dbReference>
<protein>
    <submittedName>
        <fullName evidence="2">Competence protein ComEA</fullName>
    </submittedName>
</protein>
<feature type="chain" id="PRO_5012597945" evidence="1">
    <location>
        <begin position="21"/>
        <end position="115"/>
    </location>
</feature>
<dbReference type="PANTHER" id="PTHR21180">
    <property type="entry name" value="ENDONUCLEASE/EXONUCLEASE/PHOSPHATASE FAMILY DOMAIN-CONTAINING PROTEIN 1"/>
    <property type="match status" value="1"/>
</dbReference>
<dbReference type="OrthoDB" id="8687931at2"/>
<dbReference type="GeneID" id="95551361"/>
<gene>
    <name evidence="2" type="ORF">SAMN06295900_104124</name>
</gene>
<feature type="signal peptide" evidence="1">
    <location>
        <begin position="1"/>
        <end position="20"/>
    </location>
</feature>
<dbReference type="GO" id="GO:0015627">
    <property type="term" value="C:type II protein secretion system complex"/>
    <property type="evidence" value="ECO:0007669"/>
    <property type="project" value="TreeGrafter"/>
</dbReference>